<dbReference type="EMBL" id="BOMY01000039">
    <property type="protein sequence ID" value="GIF23390.1"/>
    <property type="molecule type" value="Genomic_DNA"/>
</dbReference>
<accession>A0A919TWL2</accession>
<dbReference type="Pfam" id="PF07730">
    <property type="entry name" value="HisKA_3"/>
    <property type="match status" value="1"/>
</dbReference>
<keyword evidence="3" id="KW-0902">Two-component regulatory system</keyword>
<dbReference type="PANTHER" id="PTHR24421:SF56">
    <property type="entry name" value="OXYGEN SENSOR HISTIDINE KINASE RESPONSE REGULATOR DOST"/>
    <property type="match status" value="1"/>
</dbReference>
<dbReference type="SUPFAM" id="SSF55874">
    <property type="entry name" value="ATPase domain of HSP90 chaperone/DNA topoisomerase II/histidine kinase"/>
    <property type="match status" value="1"/>
</dbReference>
<comment type="caution">
    <text evidence="5">The sequence shown here is derived from an EMBL/GenBank/DDBJ whole genome shotgun (WGS) entry which is preliminary data.</text>
</comment>
<evidence type="ECO:0000256" key="2">
    <source>
        <dbReference type="ARBA" id="ARBA00022777"/>
    </source>
</evidence>
<dbReference type="SUPFAM" id="SSF55781">
    <property type="entry name" value="GAF domain-like"/>
    <property type="match status" value="2"/>
</dbReference>
<evidence type="ECO:0000313" key="6">
    <source>
        <dbReference type="Proteomes" id="UP000623608"/>
    </source>
</evidence>
<dbReference type="Pfam" id="PF01590">
    <property type="entry name" value="GAF"/>
    <property type="match status" value="1"/>
</dbReference>
<dbReference type="Gene3D" id="3.30.450.40">
    <property type="match status" value="2"/>
</dbReference>
<evidence type="ECO:0000256" key="1">
    <source>
        <dbReference type="ARBA" id="ARBA00022679"/>
    </source>
</evidence>
<keyword evidence="1" id="KW-0808">Transferase</keyword>
<protein>
    <submittedName>
        <fullName evidence="5">Histidine kinase</fullName>
    </submittedName>
</protein>
<proteinExistence type="predicted"/>
<reference evidence="5" key="1">
    <citation type="submission" date="2021-01" db="EMBL/GenBank/DDBJ databases">
        <title>Whole genome shotgun sequence of Actinoplanes tereljensis NBRC 105297.</title>
        <authorList>
            <person name="Komaki H."/>
            <person name="Tamura T."/>
        </authorList>
    </citation>
    <scope>NUCLEOTIDE SEQUENCE</scope>
    <source>
        <strain evidence="5">NBRC 105297</strain>
    </source>
</reference>
<feature type="domain" description="GAF" evidence="4">
    <location>
        <begin position="63"/>
        <end position="209"/>
    </location>
</feature>
<dbReference type="InterPro" id="IPR003018">
    <property type="entry name" value="GAF"/>
</dbReference>
<evidence type="ECO:0000256" key="3">
    <source>
        <dbReference type="ARBA" id="ARBA00023012"/>
    </source>
</evidence>
<keyword evidence="2 5" id="KW-0418">Kinase</keyword>
<sequence>MTSGDENSSTERTDVELAFPDLPRLELDQLLSQLVGRAQEVMATQGRLRGLLRANQALLTDIELRPLLERLIVSARELVGARYAALGILDGHGGLAEFIHTGMAAEAVAMIGPLPRGKGLLGALIHDPRPIRLGDLADHVLSAGFPPGHPPMTSFLGVPIRIRDEVFGNLYFTDSHNGSFSSDDEELAVALAASAAVVINNARHYESSRRRGDWLAATATITRDMLSPTSDSSPLASIAEHAYRLADADFVAVLLPADARESLAVETAFGAPATAGAAESLIGLRSDISDTLCGRVFSTGEALRLDDAHDRHGLPPTVLTGSVDVGPVLVAPLIGSDQTRGVLTVARLPGRPPFQPEDLQMAAAFANQASVALELAESRVERERITIMNERDRIAADLHDHIIQRLFGAGLVLQGITARMGNHPAIPRIAGVIDDLDDTIAQIRTTIFAIQKTAALTPQGMRARILDLVTEAAETLGFTPALRFSGPVDTLLADSGDAGGLSDDVIAVLRESLSNVARHARASRADIDLAVDTRPDGTLITVRICDNGVGLGGAARSSGTANLRDRAERRGGTFALTGNTPSGTCMKWCVPIG</sequence>
<dbReference type="AlphaFoldDB" id="A0A919TWL2"/>
<dbReference type="Gene3D" id="1.20.5.1930">
    <property type="match status" value="1"/>
</dbReference>
<dbReference type="InterPro" id="IPR036890">
    <property type="entry name" value="HATPase_C_sf"/>
</dbReference>
<dbReference type="InterPro" id="IPR029016">
    <property type="entry name" value="GAF-like_dom_sf"/>
</dbReference>
<organism evidence="5 6">
    <name type="scientific">Paractinoplanes tereljensis</name>
    <dbReference type="NCBI Taxonomy" id="571912"/>
    <lineage>
        <taxon>Bacteria</taxon>
        <taxon>Bacillati</taxon>
        <taxon>Actinomycetota</taxon>
        <taxon>Actinomycetes</taxon>
        <taxon>Micromonosporales</taxon>
        <taxon>Micromonosporaceae</taxon>
        <taxon>Paractinoplanes</taxon>
    </lineage>
</organism>
<dbReference type="GO" id="GO:0016020">
    <property type="term" value="C:membrane"/>
    <property type="evidence" value="ECO:0007669"/>
    <property type="project" value="InterPro"/>
</dbReference>
<evidence type="ECO:0000259" key="4">
    <source>
        <dbReference type="SMART" id="SM00065"/>
    </source>
</evidence>
<dbReference type="GO" id="GO:0000155">
    <property type="term" value="F:phosphorelay sensor kinase activity"/>
    <property type="evidence" value="ECO:0007669"/>
    <property type="project" value="InterPro"/>
</dbReference>
<dbReference type="GO" id="GO:0046983">
    <property type="term" value="F:protein dimerization activity"/>
    <property type="evidence" value="ECO:0007669"/>
    <property type="project" value="InterPro"/>
</dbReference>
<dbReference type="Pfam" id="PF13185">
    <property type="entry name" value="GAF_2"/>
    <property type="match status" value="1"/>
</dbReference>
<dbReference type="InterPro" id="IPR011712">
    <property type="entry name" value="Sig_transdc_His_kin_sub3_dim/P"/>
</dbReference>
<gene>
    <name evidence="5" type="ORF">Ate02nite_61200</name>
</gene>
<name>A0A919TWL2_9ACTN</name>
<dbReference type="PANTHER" id="PTHR24421">
    <property type="entry name" value="NITRATE/NITRITE SENSOR PROTEIN NARX-RELATED"/>
    <property type="match status" value="1"/>
</dbReference>
<dbReference type="SMART" id="SM00065">
    <property type="entry name" value="GAF"/>
    <property type="match status" value="2"/>
</dbReference>
<keyword evidence="6" id="KW-1185">Reference proteome</keyword>
<dbReference type="Gene3D" id="3.30.565.10">
    <property type="entry name" value="Histidine kinase-like ATPase, C-terminal domain"/>
    <property type="match status" value="1"/>
</dbReference>
<dbReference type="InterPro" id="IPR050482">
    <property type="entry name" value="Sensor_HK_TwoCompSys"/>
</dbReference>
<feature type="domain" description="GAF" evidence="4">
    <location>
        <begin position="230"/>
        <end position="383"/>
    </location>
</feature>
<dbReference type="Proteomes" id="UP000623608">
    <property type="component" value="Unassembled WGS sequence"/>
</dbReference>
<evidence type="ECO:0000313" key="5">
    <source>
        <dbReference type="EMBL" id="GIF23390.1"/>
    </source>
</evidence>